<keyword evidence="5" id="KW-1185">Reference proteome</keyword>
<protein>
    <submittedName>
        <fullName evidence="4">Trimeric LpxA-like enzyme</fullName>
    </submittedName>
</protein>
<dbReference type="InterPro" id="IPR051159">
    <property type="entry name" value="Hexapeptide_acetyltransf"/>
</dbReference>
<reference evidence="4 5" key="1">
    <citation type="journal article" date="2013" name="BMC Genomics">
        <title>Genomics-driven discovery of the pneumocandin biosynthetic gene cluster in the fungus Glarea lozoyensis.</title>
        <authorList>
            <person name="Chen L."/>
            <person name="Yue Q."/>
            <person name="Zhang X."/>
            <person name="Xiang M."/>
            <person name="Wang C."/>
            <person name="Li S."/>
            <person name="Che Y."/>
            <person name="Ortiz-Lopez F.J."/>
            <person name="Bills G.F."/>
            <person name="Liu X."/>
            <person name="An Z."/>
        </authorList>
    </citation>
    <scope>NUCLEOTIDE SEQUENCE [LARGE SCALE GENOMIC DNA]</scope>
    <source>
        <strain evidence="5">ATCC 20868 / MF5171</strain>
    </source>
</reference>
<dbReference type="SUPFAM" id="SSF51161">
    <property type="entry name" value="Trimeric LpxA-like enzymes"/>
    <property type="match status" value="1"/>
</dbReference>
<dbReference type="HOGENOM" id="CLU_051638_3_1_1"/>
<evidence type="ECO:0000313" key="4">
    <source>
        <dbReference type="EMBL" id="EPE32686.1"/>
    </source>
</evidence>
<dbReference type="SMART" id="SM01266">
    <property type="entry name" value="Mac"/>
    <property type="match status" value="1"/>
</dbReference>
<dbReference type="Pfam" id="PF12464">
    <property type="entry name" value="Mac"/>
    <property type="match status" value="1"/>
</dbReference>
<dbReference type="STRING" id="1116229.S3DKV1"/>
<dbReference type="eggNOG" id="KOG4750">
    <property type="taxonomic scope" value="Eukaryota"/>
</dbReference>
<dbReference type="OrthoDB" id="25818at2759"/>
<dbReference type="GeneID" id="19466872"/>
<feature type="domain" description="Maltose/galactoside acetyltransferase" evidence="3">
    <location>
        <begin position="10"/>
        <end position="64"/>
    </location>
</feature>
<evidence type="ECO:0000256" key="2">
    <source>
        <dbReference type="ARBA" id="ARBA00022679"/>
    </source>
</evidence>
<dbReference type="EMBL" id="KE145359">
    <property type="protein sequence ID" value="EPE32686.1"/>
    <property type="molecule type" value="Genomic_DNA"/>
</dbReference>
<dbReference type="Gene3D" id="2.160.10.10">
    <property type="entry name" value="Hexapeptide repeat proteins"/>
    <property type="match status" value="1"/>
</dbReference>
<accession>S3DKV1</accession>
<dbReference type="InterPro" id="IPR001451">
    <property type="entry name" value="Hexapep"/>
</dbReference>
<dbReference type="RefSeq" id="XP_008080698.1">
    <property type="nucleotide sequence ID" value="XM_008082507.1"/>
</dbReference>
<dbReference type="AlphaFoldDB" id="S3DKV1"/>
<evidence type="ECO:0000313" key="5">
    <source>
        <dbReference type="Proteomes" id="UP000016922"/>
    </source>
</evidence>
<keyword evidence="2" id="KW-0808">Transferase</keyword>
<gene>
    <name evidence="4" type="ORF">GLAREA_07820</name>
</gene>
<dbReference type="PANTHER" id="PTHR23416:SF54">
    <property type="entry name" value="ACETYLTRANSFERASE, CYSE_LACA_LPXA_NODL FAMILY (AFU_ORTHOLOGUE AFUA_2G08430)-RELATED"/>
    <property type="match status" value="1"/>
</dbReference>
<dbReference type="GO" id="GO:0016407">
    <property type="term" value="F:acetyltransferase activity"/>
    <property type="evidence" value="ECO:0007669"/>
    <property type="project" value="InterPro"/>
</dbReference>
<sequence>MERLSDAENEARMLKGELYHAFTASLSAKRERCRKACHRFNQAGDASRRELVRLWRDVIDDKSPMPPVGANEEEEAVLLQNEPYVDGPVKADYGFNIRLGVGSFINVNATFIDTCPITIGARTLVGPSCSFYSGGHPLDPFLRNGTNGPEFGGPVDIGEDCWLGGNVIVLPGVTIGRGCTVGAGSVVTKDIPAFHVVVGNPARIIRKIEPKERDPKLSEEGSDVSTVVSAAKIAGPL</sequence>
<name>S3DKV1_GLAL2</name>
<proteinExistence type="inferred from homology"/>
<dbReference type="PANTHER" id="PTHR23416">
    <property type="entry name" value="SIALIC ACID SYNTHASE-RELATED"/>
    <property type="match status" value="1"/>
</dbReference>
<dbReference type="Pfam" id="PF00132">
    <property type="entry name" value="Hexapep"/>
    <property type="match status" value="1"/>
</dbReference>
<dbReference type="CDD" id="cd03357">
    <property type="entry name" value="LbH_MAT_GAT"/>
    <property type="match status" value="1"/>
</dbReference>
<evidence type="ECO:0000256" key="1">
    <source>
        <dbReference type="ARBA" id="ARBA00007274"/>
    </source>
</evidence>
<dbReference type="OMA" id="FYSGTHP"/>
<dbReference type="InterPro" id="IPR024688">
    <property type="entry name" value="Mac_dom"/>
</dbReference>
<dbReference type="KEGG" id="glz:GLAREA_07820"/>
<organism evidence="4 5">
    <name type="scientific">Glarea lozoyensis (strain ATCC 20868 / MF5171)</name>
    <dbReference type="NCBI Taxonomy" id="1116229"/>
    <lineage>
        <taxon>Eukaryota</taxon>
        <taxon>Fungi</taxon>
        <taxon>Dikarya</taxon>
        <taxon>Ascomycota</taxon>
        <taxon>Pezizomycotina</taxon>
        <taxon>Leotiomycetes</taxon>
        <taxon>Helotiales</taxon>
        <taxon>Helotiaceae</taxon>
        <taxon>Glarea</taxon>
    </lineage>
</organism>
<dbReference type="GO" id="GO:0008374">
    <property type="term" value="F:O-acyltransferase activity"/>
    <property type="evidence" value="ECO:0007669"/>
    <property type="project" value="TreeGrafter"/>
</dbReference>
<comment type="similarity">
    <text evidence="1">Belongs to the transferase hexapeptide repeat family.</text>
</comment>
<dbReference type="InterPro" id="IPR011004">
    <property type="entry name" value="Trimer_LpxA-like_sf"/>
</dbReference>
<evidence type="ECO:0000259" key="3">
    <source>
        <dbReference type="SMART" id="SM01266"/>
    </source>
</evidence>
<dbReference type="Proteomes" id="UP000016922">
    <property type="component" value="Unassembled WGS sequence"/>
</dbReference>